<feature type="compositionally biased region" description="Basic residues" evidence="4">
    <location>
        <begin position="1046"/>
        <end position="1055"/>
    </location>
</feature>
<feature type="compositionally biased region" description="Basic and acidic residues" evidence="4">
    <location>
        <begin position="408"/>
        <end position="417"/>
    </location>
</feature>
<feature type="domain" description="BRCT" evidence="5">
    <location>
        <begin position="1395"/>
        <end position="1459"/>
    </location>
</feature>
<feature type="region of interest" description="Disordered" evidence="4">
    <location>
        <begin position="199"/>
        <end position="276"/>
    </location>
</feature>
<feature type="region of interest" description="Disordered" evidence="4">
    <location>
        <begin position="390"/>
        <end position="425"/>
    </location>
</feature>
<dbReference type="SUPFAM" id="SSF52113">
    <property type="entry name" value="BRCT domain"/>
    <property type="match status" value="1"/>
</dbReference>
<evidence type="ECO:0000256" key="2">
    <source>
        <dbReference type="ARBA" id="ARBA00022763"/>
    </source>
</evidence>
<feature type="compositionally biased region" description="Basic and acidic residues" evidence="4">
    <location>
        <begin position="850"/>
        <end position="867"/>
    </location>
</feature>
<feature type="region of interest" description="Disordered" evidence="4">
    <location>
        <begin position="528"/>
        <end position="577"/>
    </location>
</feature>
<feature type="compositionally biased region" description="Polar residues" evidence="4">
    <location>
        <begin position="445"/>
        <end position="464"/>
    </location>
</feature>
<evidence type="ECO:0000256" key="3">
    <source>
        <dbReference type="ARBA" id="ARBA00023242"/>
    </source>
</evidence>
<feature type="compositionally biased region" description="Low complexity" evidence="4">
    <location>
        <begin position="1353"/>
        <end position="1367"/>
    </location>
</feature>
<evidence type="ECO:0000313" key="7">
    <source>
        <dbReference type="Proteomes" id="UP001633002"/>
    </source>
</evidence>
<feature type="compositionally biased region" description="Polar residues" evidence="4">
    <location>
        <begin position="130"/>
        <end position="140"/>
    </location>
</feature>
<feature type="region of interest" description="Disordered" evidence="4">
    <location>
        <begin position="891"/>
        <end position="1373"/>
    </location>
</feature>
<dbReference type="CDD" id="cd18432">
    <property type="entry name" value="BRCT_PAXIP1_rpt6_like"/>
    <property type="match status" value="1"/>
</dbReference>
<feature type="compositionally biased region" description="Basic and acidic residues" evidence="4">
    <location>
        <begin position="476"/>
        <end position="494"/>
    </location>
</feature>
<keyword evidence="2" id="KW-0227">DNA damage</keyword>
<protein>
    <recommendedName>
        <fullName evidence="5">BRCT domain-containing protein</fullName>
    </recommendedName>
</protein>
<sequence length="1594" mass="171759">MMDAATQMIDFSPGPSHSGESSDSEESSGLEIPSNQPTQLIHTELLDSNDGYGEEMYDAGRTQQLDNMYVDTQLMDDDDSYDFGDRKGVGDDCTMLIPSEDEGSKGTQLMTADDGDSGTSSAKDDEVDSGLSSYPNSLTDKTSDWPFKMAANREMEEGPANDFNRYSCQLHQDHIKPWNFGGAVPPRSGEVQIDFPPFVKDPDRNQSFGFNLVGHSDESDVRNRKGSNEEQPSVVVVLPINPDENAGKSLNEEFGRHPNTSSTDPGEANSSQNLNCGRLSAYSSGNFCQQDLNKSPEPETQLMDDDWGGVNGEDLGIIGRIDEGASNVGSFDRHQPFLPLRSSPPLENRTSEGVPIAENRSLRKANSNTRTPGSIRTASLRASALRTSSYSSSFSRHLDTPGVSQSEEVQKVEKDGNDAPTCGASSAGFVTPASVLSRQEGIPSSAVSQASVRSTCQDGGQFSGQHKEIGIMSGNVKERTATGESSLDKHERSNRISPIGSQSSKSAESQSLNRARKLFSGNEQEDVLGQGEHEEMQQVPSKADKDEEKEREPASPSITDSQSQRRMERRRSLGSGLFSQNSEMSYLNFQSPGEDSQARALNMVDKLVWLNATGLSQELQLEEENATSHLPSNAKTALQSRLQVAEAKAPTDDPFGVFDWVDSQHDEAGIFFGSKGASALKAAPRSAGTTSNPKQVGVGMRRPGVLDASGLRMKTTDKTPEIPSKLAANPQRPRAPLPKSAAGSKVNKSDQQMQLGKVSATGGQGLDSGEPERVEAVTNTDASGWRVANRAFRDSEGPNNVETAMPQPELPSKTARLEKTGSNALPRTGTSHQVAKLPVKPSEAGSSFKDGSKSLAHAEQRDERDQQLHAAASAEDMPGLNLCVVFSPLRNDGTAGEMASADLSGKDTPRMLSGRDDQTRVSEGNLLPRNPESTARDRSQNGAAESSGEEEADGGGGAPASVSSPEKEAEVTEVPAVGQQPNMGPDTLGAVEAMGMMISDFPATTAGRPEEASRDDDEASEDEDEDDDKTAGVTSETDDGILGRHFLTRRSRTQGRRSAAGVGTIKSRNEEHEQPKSRTRRVTWAGPLEQAPSNAVITRCRSARQQENTSAEQPNHEQVENAVTGAAANGDRKRKAKASEHGEAKDHGTDEDQDEDEMEVSPSTGVKTRSLSHMQPPEDEVPDSSKVKVGKGLRSLRSRGDEGSIDGKKRRRACSTPNNNNNEEEEETEEEERTGSPCDTDAAQTSVEGKHTSENEAAVPSGRRRMRSIADVSSLSTRNRGSRRGGRGRRPRPSRPAVERKADHSDADPLLPPVPPSTTLSSALGRPRGKGGPRSARKRKELDPLKGGGLYMTSPTSSREASTSSSKETVKRTRGETVAVLFSHGLAEDVGKKQRKIVSKLGGTVTTSALVCTHFVADKFVRTGNMLEAMAAGKPVVTPAWLESCLHAKCYVDEHPYILRDAKKESEMGFSMVETLVEAQKRPLLQGIRVYITPGTTPGPDALAKIVRAAGGEVVNKYDGPAPDGDRTSDFCLVLASEEEFELCTPLLEQGAKVFTSELLLSGVMCHNLDFSNDQLFQNFSNKRRRASLSRRIF</sequence>
<comment type="subcellular location">
    <subcellularLocation>
        <location evidence="1">Nucleus</location>
    </subcellularLocation>
</comment>
<dbReference type="EMBL" id="JBJQOH010000006">
    <property type="protein sequence ID" value="KAL3686118.1"/>
    <property type="molecule type" value="Genomic_DNA"/>
</dbReference>
<feature type="compositionally biased region" description="Acidic residues" evidence="4">
    <location>
        <begin position="1222"/>
        <end position="1232"/>
    </location>
</feature>
<evidence type="ECO:0000256" key="1">
    <source>
        <dbReference type="ARBA" id="ARBA00004123"/>
    </source>
</evidence>
<accession>A0ABD3H3N0</accession>
<dbReference type="Pfam" id="PF16589">
    <property type="entry name" value="BRCT_2"/>
    <property type="match status" value="1"/>
</dbReference>
<keyword evidence="3" id="KW-0539">Nucleus</keyword>
<feature type="compositionally biased region" description="Basic and acidic residues" evidence="4">
    <location>
        <begin position="531"/>
        <end position="553"/>
    </location>
</feature>
<keyword evidence="7" id="KW-1185">Reference proteome</keyword>
<feature type="compositionally biased region" description="Basic residues" evidence="4">
    <location>
        <begin position="1188"/>
        <end position="1197"/>
    </location>
</feature>
<feature type="compositionally biased region" description="Basic and acidic residues" evidence="4">
    <location>
        <begin position="215"/>
        <end position="228"/>
    </location>
</feature>
<gene>
    <name evidence="6" type="ORF">R1sor_004140</name>
</gene>
<dbReference type="Pfam" id="PF16770">
    <property type="entry name" value="RTT107_BRCT_5"/>
    <property type="match status" value="1"/>
</dbReference>
<feature type="compositionally biased region" description="Acidic residues" evidence="4">
    <location>
        <begin position="1013"/>
        <end position="1028"/>
    </location>
</feature>
<feature type="compositionally biased region" description="Basic and acidic residues" evidence="4">
    <location>
        <begin position="1067"/>
        <end position="1076"/>
    </location>
</feature>
<dbReference type="CDD" id="cd17744">
    <property type="entry name" value="BRCT_MDC1_rpt1"/>
    <property type="match status" value="1"/>
</dbReference>
<feature type="compositionally biased region" description="Basic and acidic residues" evidence="4">
    <location>
        <begin position="1297"/>
        <end position="1307"/>
    </location>
</feature>
<feature type="compositionally biased region" description="Basic and acidic residues" evidence="4">
    <location>
        <begin position="1137"/>
        <end position="1150"/>
    </location>
</feature>
<feature type="compositionally biased region" description="Low complexity" evidence="4">
    <location>
        <begin position="12"/>
        <end position="21"/>
    </location>
</feature>
<dbReference type="PANTHER" id="PTHR23196">
    <property type="entry name" value="PAX TRANSCRIPTION ACTIVATION DOMAIN INTERACTING PROTEIN"/>
    <property type="match status" value="1"/>
</dbReference>
<reference evidence="6 7" key="1">
    <citation type="submission" date="2024-09" db="EMBL/GenBank/DDBJ databases">
        <title>Chromosome-scale assembly of Riccia sorocarpa.</title>
        <authorList>
            <person name="Paukszto L."/>
        </authorList>
    </citation>
    <scope>NUCLEOTIDE SEQUENCE [LARGE SCALE GENOMIC DNA]</scope>
    <source>
        <strain evidence="6">LP-2024</strain>
        <tissue evidence="6">Aerial parts of the thallus</tissue>
    </source>
</reference>
<dbReference type="InterPro" id="IPR036420">
    <property type="entry name" value="BRCT_dom_sf"/>
</dbReference>
<dbReference type="Gene3D" id="3.40.50.10190">
    <property type="entry name" value="BRCT domain"/>
    <property type="match status" value="2"/>
</dbReference>
<name>A0ABD3H3N0_9MARC</name>
<feature type="region of interest" description="Disordered" evidence="4">
    <location>
        <begin position="440"/>
        <end position="513"/>
    </location>
</feature>
<feature type="compositionally biased region" description="Low complexity" evidence="4">
    <location>
        <begin position="501"/>
        <end position="511"/>
    </location>
</feature>
<dbReference type="InterPro" id="IPR001357">
    <property type="entry name" value="BRCT_dom"/>
</dbReference>
<evidence type="ECO:0000313" key="6">
    <source>
        <dbReference type="EMBL" id="KAL3686118.1"/>
    </source>
</evidence>
<dbReference type="GO" id="GO:0006974">
    <property type="term" value="P:DNA damage response"/>
    <property type="evidence" value="ECO:0007669"/>
    <property type="project" value="UniProtKB-KW"/>
</dbReference>
<dbReference type="InterPro" id="IPR051579">
    <property type="entry name" value="DDR_Transcriptional_Reg"/>
</dbReference>
<feature type="compositionally biased region" description="Basic and acidic residues" evidence="4">
    <location>
        <begin position="904"/>
        <end position="920"/>
    </location>
</feature>
<evidence type="ECO:0000256" key="4">
    <source>
        <dbReference type="SAM" id="MobiDB-lite"/>
    </source>
</evidence>
<feature type="compositionally biased region" description="Basic residues" evidence="4">
    <location>
        <begin position="1327"/>
        <end position="1339"/>
    </location>
</feature>
<feature type="compositionally biased region" description="Polar residues" evidence="4">
    <location>
        <begin position="820"/>
        <end position="833"/>
    </location>
</feature>
<feature type="compositionally biased region" description="Polar residues" evidence="4">
    <location>
        <begin position="1103"/>
        <end position="1113"/>
    </location>
</feature>
<feature type="compositionally biased region" description="Basic residues" evidence="4">
    <location>
        <begin position="1280"/>
        <end position="1293"/>
    </location>
</feature>
<proteinExistence type="predicted"/>
<dbReference type="PROSITE" id="PS50172">
    <property type="entry name" value="BRCT"/>
    <property type="match status" value="1"/>
</dbReference>
<dbReference type="PANTHER" id="PTHR23196:SF1">
    <property type="entry name" value="PAX-INTERACTING PROTEIN 1"/>
    <property type="match status" value="1"/>
</dbReference>
<comment type="caution">
    <text evidence="6">The sequence shown here is derived from an EMBL/GenBank/DDBJ whole genome shotgun (WGS) entry which is preliminary data.</text>
</comment>
<dbReference type="GO" id="GO:0005634">
    <property type="term" value="C:nucleus"/>
    <property type="evidence" value="ECO:0007669"/>
    <property type="project" value="UniProtKB-SubCell"/>
</dbReference>
<feature type="region of interest" description="Disordered" evidence="4">
    <location>
        <begin position="1"/>
        <end position="143"/>
    </location>
</feature>
<feature type="region of interest" description="Disordered" evidence="4">
    <location>
        <begin position="683"/>
        <end position="879"/>
    </location>
</feature>
<dbReference type="SMART" id="SM00292">
    <property type="entry name" value="BRCT"/>
    <property type="match status" value="2"/>
</dbReference>
<feature type="compositionally biased region" description="Basic and acidic residues" evidence="4">
    <location>
        <begin position="1198"/>
        <end position="1207"/>
    </location>
</feature>
<evidence type="ECO:0000259" key="5">
    <source>
        <dbReference type="PROSITE" id="PS50172"/>
    </source>
</evidence>
<organism evidence="6 7">
    <name type="scientific">Riccia sorocarpa</name>
    <dbReference type="NCBI Taxonomy" id="122646"/>
    <lineage>
        <taxon>Eukaryota</taxon>
        <taxon>Viridiplantae</taxon>
        <taxon>Streptophyta</taxon>
        <taxon>Embryophyta</taxon>
        <taxon>Marchantiophyta</taxon>
        <taxon>Marchantiopsida</taxon>
        <taxon>Marchantiidae</taxon>
        <taxon>Marchantiales</taxon>
        <taxon>Ricciaceae</taxon>
        <taxon>Riccia</taxon>
    </lineage>
</organism>
<dbReference type="Proteomes" id="UP001633002">
    <property type="component" value="Unassembled WGS sequence"/>
</dbReference>
<feature type="compositionally biased region" description="Polar residues" evidence="4">
    <location>
        <begin position="1161"/>
        <end position="1173"/>
    </location>
</feature>
<feature type="compositionally biased region" description="Polar residues" evidence="4">
    <location>
        <begin position="258"/>
        <end position="276"/>
    </location>
</feature>